<dbReference type="GO" id="GO:0030145">
    <property type="term" value="F:manganese ion binding"/>
    <property type="evidence" value="ECO:0007669"/>
    <property type="project" value="InterPro"/>
</dbReference>
<keyword evidence="6" id="KW-0812">Transmembrane</keyword>
<dbReference type="InterPro" id="IPR001929">
    <property type="entry name" value="Germin"/>
</dbReference>
<organism evidence="8 9">
    <name type="scientific">Exophiala viscosa</name>
    <dbReference type="NCBI Taxonomy" id="2486360"/>
    <lineage>
        <taxon>Eukaryota</taxon>
        <taxon>Fungi</taxon>
        <taxon>Dikarya</taxon>
        <taxon>Ascomycota</taxon>
        <taxon>Pezizomycotina</taxon>
        <taxon>Eurotiomycetes</taxon>
        <taxon>Chaetothyriomycetidae</taxon>
        <taxon>Chaetothyriales</taxon>
        <taxon>Herpotrichiellaceae</taxon>
        <taxon>Exophiala</taxon>
    </lineage>
</organism>
<protein>
    <submittedName>
        <fullName evidence="8">RmlC-like cupin domain-containing protein</fullName>
    </submittedName>
</protein>
<name>A0AAN6DNU7_9EURO</name>
<evidence type="ECO:0000313" key="9">
    <source>
        <dbReference type="Proteomes" id="UP001203852"/>
    </source>
</evidence>
<evidence type="ECO:0000256" key="5">
    <source>
        <dbReference type="ARBA" id="ARBA00023211"/>
    </source>
</evidence>
<gene>
    <name evidence="8" type="ORF">EDD36DRAFT_67325</name>
</gene>
<dbReference type="GO" id="GO:0005576">
    <property type="term" value="C:extracellular region"/>
    <property type="evidence" value="ECO:0007669"/>
    <property type="project" value="UniProtKB-SubCell"/>
</dbReference>
<comment type="subcellular location">
    <subcellularLocation>
        <location evidence="1">Secreted</location>
    </subcellularLocation>
</comment>
<keyword evidence="5" id="KW-0464">Manganese</keyword>
<dbReference type="SUPFAM" id="SSF51182">
    <property type="entry name" value="RmlC-like cupins"/>
    <property type="match status" value="1"/>
</dbReference>
<evidence type="ECO:0000256" key="1">
    <source>
        <dbReference type="ARBA" id="ARBA00004613"/>
    </source>
</evidence>
<dbReference type="Proteomes" id="UP001203852">
    <property type="component" value="Unassembled WGS sequence"/>
</dbReference>
<accession>A0AAN6DNU7</accession>
<keyword evidence="6" id="KW-0472">Membrane</keyword>
<evidence type="ECO:0000256" key="2">
    <source>
        <dbReference type="ARBA" id="ARBA00007456"/>
    </source>
</evidence>
<evidence type="ECO:0000256" key="3">
    <source>
        <dbReference type="ARBA" id="ARBA00022525"/>
    </source>
</evidence>
<dbReference type="Pfam" id="PF00190">
    <property type="entry name" value="Cupin_1"/>
    <property type="match status" value="1"/>
</dbReference>
<dbReference type="SMART" id="SM00835">
    <property type="entry name" value="Cupin_1"/>
    <property type="match status" value="1"/>
</dbReference>
<keyword evidence="9" id="KW-1185">Reference proteome</keyword>
<dbReference type="CDD" id="cd02241">
    <property type="entry name" value="cupin_OxOx"/>
    <property type="match status" value="1"/>
</dbReference>
<sequence>MSVSSTDPISWFCSTAPDCWSWSKILQGSSSGLDGFQDLAHPGLLLAAVFTSIATFNISYICIRRRRPMMIISACVGLAPLLALFVAPAPSLAVDKTVDPQLVAKLKTAATMLDQLNMLSDKQLMYNFTANPMYSLQPGSVCNANAATWPVLSTVGATVAQLNLGPCSMLAPHLHRANNLVVAVSGSTHTYMVQENGARLVQQVLTPGMMTIFPPASIHAMYNMGCEQNLLYSFLNSDDPGTINVAQTFFMMPQNMAMTVMPFINLTDGNWSATAQEIPAIGTGSQPGFEACLKKCGLSGANYSGGGQVKV</sequence>
<dbReference type="InterPro" id="IPR011051">
    <property type="entry name" value="RmlC_Cupin_sf"/>
</dbReference>
<dbReference type="PANTHER" id="PTHR31238">
    <property type="entry name" value="GERMIN-LIKE PROTEIN SUBFAMILY 3 MEMBER 3"/>
    <property type="match status" value="1"/>
</dbReference>
<dbReference type="Gene3D" id="2.60.120.10">
    <property type="entry name" value="Jelly Rolls"/>
    <property type="match status" value="1"/>
</dbReference>
<evidence type="ECO:0000256" key="4">
    <source>
        <dbReference type="ARBA" id="ARBA00022723"/>
    </source>
</evidence>
<evidence type="ECO:0000256" key="6">
    <source>
        <dbReference type="SAM" id="Phobius"/>
    </source>
</evidence>
<reference evidence="8" key="1">
    <citation type="journal article" date="2022" name="bioRxiv">
        <title>Deciphering the potential niche of two novel black yeast fungi from a biological soil crust based on their genomes, phenotypes, and melanin regulation.</title>
        <authorList>
            <consortium name="DOE Joint Genome Institute"/>
            <person name="Carr E.C."/>
            <person name="Barton Q."/>
            <person name="Grambo S."/>
            <person name="Sullivan M."/>
            <person name="Renfro C.M."/>
            <person name="Kuo A."/>
            <person name="Pangilinan J."/>
            <person name="Lipzen A."/>
            <person name="Keymanesh K."/>
            <person name="Savage E."/>
            <person name="Barry K."/>
            <person name="Grigoriev I.V."/>
            <person name="Riekhof W.R."/>
            <person name="Harris S.S."/>
        </authorList>
    </citation>
    <scope>NUCLEOTIDE SEQUENCE</scope>
    <source>
        <strain evidence="8">JF 03-4F</strain>
    </source>
</reference>
<dbReference type="InterPro" id="IPR014710">
    <property type="entry name" value="RmlC-like_jellyroll"/>
</dbReference>
<dbReference type="EMBL" id="MU404360">
    <property type="protein sequence ID" value="KAI1609328.1"/>
    <property type="molecule type" value="Genomic_DNA"/>
</dbReference>
<keyword evidence="6" id="KW-1133">Transmembrane helix</keyword>
<dbReference type="InterPro" id="IPR006045">
    <property type="entry name" value="Cupin_1"/>
</dbReference>
<dbReference type="AlphaFoldDB" id="A0AAN6DNU7"/>
<keyword evidence="4" id="KW-0479">Metal-binding</keyword>
<feature type="transmembrane region" description="Helical" evidence="6">
    <location>
        <begin position="43"/>
        <end position="63"/>
    </location>
</feature>
<proteinExistence type="inferred from homology"/>
<comment type="caution">
    <text evidence="8">The sequence shown here is derived from an EMBL/GenBank/DDBJ whole genome shotgun (WGS) entry which is preliminary data.</text>
</comment>
<evidence type="ECO:0000259" key="7">
    <source>
        <dbReference type="SMART" id="SM00835"/>
    </source>
</evidence>
<feature type="transmembrane region" description="Helical" evidence="6">
    <location>
        <begin position="70"/>
        <end position="89"/>
    </location>
</feature>
<evidence type="ECO:0000313" key="8">
    <source>
        <dbReference type="EMBL" id="KAI1609328.1"/>
    </source>
</evidence>
<comment type="similarity">
    <text evidence="2">Belongs to the germin family.</text>
</comment>
<feature type="domain" description="Cupin type-1" evidence="7">
    <location>
        <begin position="126"/>
        <end position="257"/>
    </location>
</feature>
<keyword evidence="3" id="KW-0964">Secreted</keyword>